<gene>
    <name evidence="4" type="ORF">GSTUAT00001231001</name>
</gene>
<feature type="compositionally biased region" description="Polar residues" evidence="2">
    <location>
        <begin position="17"/>
        <end position="31"/>
    </location>
</feature>
<dbReference type="AlphaFoldDB" id="A0A292Q4I1"/>
<dbReference type="InterPro" id="IPR013857">
    <property type="entry name" value="NADH-UbQ_OxRdtase-assoc_prot30"/>
</dbReference>
<name>A0A292Q4I1_9PEZI</name>
<reference evidence="4" key="1">
    <citation type="submission" date="2015-10" db="EMBL/GenBank/DDBJ databases">
        <authorList>
            <person name="Regsiter A."/>
            <person name="william w."/>
        </authorList>
    </citation>
    <scope>NUCLEOTIDE SEQUENCE</scope>
    <source>
        <strain evidence="4">Montdore</strain>
    </source>
</reference>
<accession>A0A292Q4I1</accession>
<dbReference type="InterPro" id="IPR008979">
    <property type="entry name" value="Galactose-bd-like_sf"/>
</dbReference>
<keyword evidence="5" id="KW-1185">Reference proteome</keyword>
<evidence type="ECO:0000259" key="3">
    <source>
        <dbReference type="Pfam" id="PF08547"/>
    </source>
</evidence>
<dbReference type="SUPFAM" id="SSF49785">
    <property type="entry name" value="Galactose-binding domain-like"/>
    <property type="match status" value="1"/>
</dbReference>
<evidence type="ECO:0000313" key="4">
    <source>
        <dbReference type="EMBL" id="CUS14706.1"/>
    </source>
</evidence>
<dbReference type="PANTHER" id="PTHR13194:SF19">
    <property type="entry name" value="NAD(P)-BINDING ROSSMANN-FOLD SUPERFAMILY PROTEIN"/>
    <property type="match status" value="1"/>
</dbReference>
<feature type="domain" description="NADH:ubiquinone oxidoreductase intermediate-associated protein 30" evidence="3">
    <location>
        <begin position="14"/>
        <end position="194"/>
    </location>
</feature>
<dbReference type="InterPro" id="IPR039131">
    <property type="entry name" value="NDUFAF1"/>
</dbReference>
<dbReference type="Proteomes" id="UP001412239">
    <property type="component" value="Unassembled WGS sequence"/>
</dbReference>
<feature type="region of interest" description="Disordered" evidence="2">
    <location>
        <begin position="1"/>
        <end position="31"/>
    </location>
</feature>
<evidence type="ECO:0000256" key="2">
    <source>
        <dbReference type="SAM" id="MobiDB-lite"/>
    </source>
</evidence>
<comment type="similarity">
    <text evidence="1">Belongs to the CIA30 family.</text>
</comment>
<evidence type="ECO:0000313" key="5">
    <source>
        <dbReference type="Proteomes" id="UP001412239"/>
    </source>
</evidence>
<dbReference type="GO" id="GO:0010257">
    <property type="term" value="P:NADH dehydrogenase complex assembly"/>
    <property type="evidence" value="ECO:0007669"/>
    <property type="project" value="TreeGrafter"/>
</dbReference>
<dbReference type="EMBL" id="LN890956">
    <property type="protein sequence ID" value="CUS14706.1"/>
    <property type="molecule type" value="Genomic_DNA"/>
</dbReference>
<proteinExistence type="inferred from homology"/>
<protein>
    <recommendedName>
        <fullName evidence="3">NADH:ubiquinone oxidoreductase intermediate-associated protein 30 domain-containing protein</fullName>
    </recommendedName>
</protein>
<dbReference type="GO" id="GO:0051082">
    <property type="term" value="F:unfolded protein binding"/>
    <property type="evidence" value="ECO:0007669"/>
    <property type="project" value="TreeGrafter"/>
</dbReference>
<dbReference type="PANTHER" id="PTHR13194">
    <property type="entry name" value="COMPLEX I INTERMEDIATE-ASSOCIATED PROTEIN 30"/>
    <property type="match status" value="1"/>
</dbReference>
<organism evidence="4 5">
    <name type="scientific">Tuber aestivum</name>
    <name type="common">summer truffle</name>
    <dbReference type="NCBI Taxonomy" id="59557"/>
    <lineage>
        <taxon>Eukaryota</taxon>
        <taxon>Fungi</taxon>
        <taxon>Dikarya</taxon>
        <taxon>Ascomycota</taxon>
        <taxon>Pezizomycotina</taxon>
        <taxon>Pezizomycetes</taxon>
        <taxon>Pezizales</taxon>
        <taxon>Tuberaceae</taxon>
        <taxon>Tuber</taxon>
    </lineage>
</organism>
<sequence length="218" mass="23926">MALYAGGPVTKRPWDSSEWTAQDDTVRGGNSTSTLFIPPSGVCAAFSGSLDAKTLGGTGFASQRTTGECIWDLSEYQGIELFVKLEGCEDIPSISSDPPAIKTYSLNIRDLLPDTYIEKGTVRENSTLEYEATFTPSEGLSSDGERILLPFERFEATYRGRPQNGTELNLSNIRRFSLMARSFFGSQEGEFRLVLISISAVKVRPVPWAPTWMSSRGA</sequence>
<dbReference type="Pfam" id="PF08547">
    <property type="entry name" value="CIA30"/>
    <property type="match status" value="1"/>
</dbReference>
<evidence type="ECO:0000256" key="1">
    <source>
        <dbReference type="ARBA" id="ARBA00007884"/>
    </source>
</evidence>